<evidence type="ECO:0000256" key="1">
    <source>
        <dbReference type="ARBA" id="ARBA00022884"/>
    </source>
</evidence>
<dbReference type="InterPro" id="IPR050907">
    <property type="entry name" value="SRSF"/>
</dbReference>
<evidence type="ECO:0000256" key="2">
    <source>
        <dbReference type="PROSITE-ProRule" id="PRU00176"/>
    </source>
</evidence>
<dbReference type="PANTHER" id="PTHR23147">
    <property type="entry name" value="SERINE/ARGININE RICH SPLICING FACTOR"/>
    <property type="match status" value="1"/>
</dbReference>
<dbReference type="FunFam" id="3.30.70.330:FF:001074">
    <property type="entry name" value="Splicing factor, arginine/serine-rich 7"/>
    <property type="match status" value="1"/>
</dbReference>
<dbReference type="EMBL" id="JABFTP020000021">
    <property type="protein sequence ID" value="KAL3267922.1"/>
    <property type="molecule type" value="Genomic_DNA"/>
</dbReference>
<dbReference type="SUPFAM" id="SSF54928">
    <property type="entry name" value="RNA-binding domain, RBD"/>
    <property type="match status" value="1"/>
</dbReference>
<gene>
    <name evidence="4" type="ORF">HHI36_007060</name>
</gene>
<comment type="caution">
    <text evidence="4">The sequence shown here is derived from an EMBL/GenBank/DDBJ whole genome shotgun (WGS) entry which is preliminary data.</text>
</comment>
<dbReference type="Pfam" id="PF00076">
    <property type="entry name" value="RRM_1"/>
    <property type="match status" value="1"/>
</dbReference>
<dbReference type="GO" id="GO:0003723">
    <property type="term" value="F:RNA binding"/>
    <property type="evidence" value="ECO:0007669"/>
    <property type="project" value="UniProtKB-UniRule"/>
</dbReference>
<dbReference type="InterPro" id="IPR000504">
    <property type="entry name" value="RRM_dom"/>
</dbReference>
<organism evidence="4 5">
    <name type="scientific">Cryptolaemus montrouzieri</name>
    <dbReference type="NCBI Taxonomy" id="559131"/>
    <lineage>
        <taxon>Eukaryota</taxon>
        <taxon>Metazoa</taxon>
        <taxon>Ecdysozoa</taxon>
        <taxon>Arthropoda</taxon>
        <taxon>Hexapoda</taxon>
        <taxon>Insecta</taxon>
        <taxon>Pterygota</taxon>
        <taxon>Neoptera</taxon>
        <taxon>Endopterygota</taxon>
        <taxon>Coleoptera</taxon>
        <taxon>Polyphaga</taxon>
        <taxon>Cucujiformia</taxon>
        <taxon>Coccinelloidea</taxon>
        <taxon>Coccinellidae</taxon>
        <taxon>Scymninae</taxon>
        <taxon>Scymnini</taxon>
        <taxon>Cryptolaemus</taxon>
    </lineage>
</organism>
<name>A0ABD2MNH9_9CUCU</name>
<sequence length="123" mass="14011">MGIEHVTNTHSICSMLVNSRHNQYITAYWIGLKGVKMSRYNSDCKVYVGDLGNNASKQDLEDAFGYYGPLRNVWVARNPPGFAFVEFEDARDAEDAVRGLGLLEYFFSALKFCSSRFKYFLAQ</sequence>
<dbReference type="InterPro" id="IPR035979">
    <property type="entry name" value="RBD_domain_sf"/>
</dbReference>
<evidence type="ECO:0000259" key="3">
    <source>
        <dbReference type="PROSITE" id="PS50102"/>
    </source>
</evidence>
<reference evidence="4 5" key="1">
    <citation type="journal article" date="2021" name="BMC Biol.">
        <title>Horizontally acquired antibacterial genes associated with adaptive radiation of ladybird beetles.</title>
        <authorList>
            <person name="Li H.S."/>
            <person name="Tang X.F."/>
            <person name="Huang Y.H."/>
            <person name="Xu Z.Y."/>
            <person name="Chen M.L."/>
            <person name="Du X.Y."/>
            <person name="Qiu B.Y."/>
            <person name="Chen P.T."/>
            <person name="Zhang W."/>
            <person name="Slipinski A."/>
            <person name="Escalona H.E."/>
            <person name="Waterhouse R.M."/>
            <person name="Zwick A."/>
            <person name="Pang H."/>
        </authorList>
    </citation>
    <scope>NUCLEOTIDE SEQUENCE [LARGE SCALE GENOMIC DNA]</scope>
    <source>
        <strain evidence="4">SYSU2018</strain>
    </source>
</reference>
<accession>A0ABD2MNH9</accession>
<keyword evidence="1 2" id="KW-0694">RNA-binding</keyword>
<dbReference type="Proteomes" id="UP001516400">
    <property type="component" value="Unassembled WGS sequence"/>
</dbReference>
<feature type="domain" description="RRM" evidence="3">
    <location>
        <begin position="44"/>
        <end position="123"/>
    </location>
</feature>
<dbReference type="PROSITE" id="PS50102">
    <property type="entry name" value="RRM"/>
    <property type="match status" value="1"/>
</dbReference>
<evidence type="ECO:0000313" key="4">
    <source>
        <dbReference type="EMBL" id="KAL3267922.1"/>
    </source>
</evidence>
<dbReference type="SMART" id="SM00360">
    <property type="entry name" value="RRM"/>
    <property type="match status" value="1"/>
</dbReference>
<protein>
    <recommendedName>
        <fullName evidence="3">RRM domain-containing protein</fullName>
    </recommendedName>
</protein>
<proteinExistence type="predicted"/>
<evidence type="ECO:0000313" key="5">
    <source>
        <dbReference type="Proteomes" id="UP001516400"/>
    </source>
</evidence>
<keyword evidence="5" id="KW-1185">Reference proteome</keyword>
<dbReference type="Gene3D" id="3.30.70.330">
    <property type="match status" value="1"/>
</dbReference>
<dbReference type="InterPro" id="IPR012677">
    <property type="entry name" value="Nucleotide-bd_a/b_plait_sf"/>
</dbReference>
<dbReference type="AlphaFoldDB" id="A0ABD2MNH9"/>
<dbReference type="CDD" id="cd12373">
    <property type="entry name" value="RRM_SRSF3_like"/>
    <property type="match status" value="1"/>
</dbReference>